<gene>
    <name evidence="5" type="ORF">UFOPK2656_01945</name>
    <name evidence="6" type="ORF">UFOPK3267_00048</name>
    <name evidence="7" type="ORF">UFOPK3651_00813</name>
    <name evidence="4" type="ORF">UFOPK4189_01012</name>
</gene>
<evidence type="ECO:0000313" key="5">
    <source>
        <dbReference type="EMBL" id="CAB4728613.1"/>
    </source>
</evidence>
<accession>A0A6J6S1J0</accession>
<reference evidence="5" key="1">
    <citation type="submission" date="2020-05" db="EMBL/GenBank/DDBJ databases">
        <authorList>
            <person name="Chiriac C."/>
            <person name="Salcher M."/>
            <person name="Ghai R."/>
            <person name="Kavagutti S V."/>
        </authorList>
    </citation>
    <scope>NUCLEOTIDE SEQUENCE</scope>
</reference>
<feature type="region of interest" description="Disordered" evidence="1">
    <location>
        <begin position="171"/>
        <end position="193"/>
    </location>
</feature>
<dbReference type="Pfam" id="PF10708">
    <property type="entry name" value="DUF2510"/>
    <property type="match status" value="1"/>
</dbReference>
<protein>
    <submittedName>
        <fullName evidence="5">Unannotated protein</fullName>
    </submittedName>
</protein>
<evidence type="ECO:0000256" key="2">
    <source>
        <dbReference type="SAM" id="Phobius"/>
    </source>
</evidence>
<dbReference type="Gene3D" id="2.50.20.20">
    <property type="match status" value="1"/>
</dbReference>
<dbReference type="InterPro" id="IPR018929">
    <property type="entry name" value="DUF2510"/>
</dbReference>
<keyword evidence="2" id="KW-1133">Transmembrane helix</keyword>
<keyword evidence="2" id="KW-0812">Transmembrane</keyword>
<feature type="transmembrane region" description="Helical" evidence="2">
    <location>
        <begin position="77"/>
        <end position="95"/>
    </location>
</feature>
<evidence type="ECO:0000256" key="1">
    <source>
        <dbReference type="SAM" id="MobiDB-lite"/>
    </source>
</evidence>
<dbReference type="AlphaFoldDB" id="A0A6J6S1J0"/>
<evidence type="ECO:0000259" key="3">
    <source>
        <dbReference type="Pfam" id="PF10708"/>
    </source>
</evidence>
<keyword evidence="2" id="KW-0472">Membrane</keyword>
<evidence type="ECO:0000313" key="6">
    <source>
        <dbReference type="EMBL" id="CAB4845941.1"/>
    </source>
</evidence>
<sequence length="329" mass="33470">MSNTTAGWYPDPKGRAQQRWYDGTTWTDFVMIDGQSFVDDGLPAPNPTPVQPAPPVAALGVAAIPVQKPPRGANQKIAIVGLVALLAGGVLGYVVRGGGDSGGGGGGGSGGAVSGGALSTPLLEGLASLDSYEWNITVASVGPTAGDYNEMTGTGASDSAQQLRYMKMTNTSAAADDSDGPSTSTTESWRAAESSCSFDGESYSQTATNPFESDIGTVLSGVFDIVIPKGNATKVGTEKVAGIDADHYTFTIKGLGGGSGAQVEANTGEVWVAQDGGYVLRYTVTAKMVDAAQGGKQYSLTMTLEMTSVNQPVSIVMPDACANAPMTTG</sequence>
<evidence type="ECO:0000313" key="4">
    <source>
        <dbReference type="EMBL" id="CAB4363230.1"/>
    </source>
</evidence>
<dbReference type="EMBL" id="CAESGF010000004">
    <property type="protein sequence ID" value="CAB4363230.1"/>
    <property type="molecule type" value="Genomic_DNA"/>
</dbReference>
<dbReference type="EMBL" id="CAFBIY010000001">
    <property type="protein sequence ID" value="CAB4845941.1"/>
    <property type="molecule type" value="Genomic_DNA"/>
</dbReference>
<dbReference type="EMBL" id="CAFBMT010000004">
    <property type="protein sequence ID" value="CAB4920368.1"/>
    <property type="molecule type" value="Genomic_DNA"/>
</dbReference>
<organism evidence="5">
    <name type="scientific">freshwater metagenome</name>
    <dbReference type="NCBI Taxonomy" id="449393"/>
    <lineage>
        <taxon>unclassified sequences</taxon>
        <taxon>metagenomes</taxon>
        <taxon>ecological metagenomes</taxon>
    </lineage>
</organism>
<proteinExistence type="predicted"/>
<evidence type="ECO:0000313" key="7">
    <source>
        <dbReference type="EMBL" id="CAB4920368.1"/>
    </source>
</evidence>
<feature type="domain" description="DUF2510" evidence="3">
    <location>
        <begin position="6"/>
        <end position="31"/>
    </location>
</feature>
<name>A0A6J6S1J0_9ZZZZ</name>
<dbReference type="EMBL" id="CAEZYF010000012">
    <property type="protein sequence ID" value="CAB4728613.1"/>
    <property type="molecule type" value="Genomic_DNA"/>
</dbReference>
<feature type="compositionally biased region" description="Polar residues" evidence="1">
    <location>
        <begin position="180"/>
        <end position="193"/>
    </location>
</feature>